<dbReference type="InterPro" id="IPR020846">
    <property type="entry name" value="MFS_dom"/>
</dbReference>
<feature type="domain" description="Major facilitator superfamily (MFS) profile" evidence="7">
    <location>
        <begin position="38"/>
        <end position="454"/>
    </location>
</feature>
<gene>
    <name evidence="8" type="ORF">C7402_12823</name>
</gene>
<evidence type="ECO:0000256" key="2">
    <source>
        <dbReference type="ARBA" id="ARBA00022448"/>
    </source>
</evidence>
<evidence type="ECO:0000256" key="3">
    <source>
        <dbReference type="ARBA" id="ARBA00022692"/>
    </source>
</evidence>
<feature type="transmembrane region" description="Helical" evidence="6">
    <location>
        <begin position="331"/>
        <end position="351"/>
    </location>
</feature>
<organism evidence="8 9">
    <name type="scientific">Paraburkholderia unamae</name>
    <dbReference type="NCBI Taxonomy" id="219649"/>
    <lineage>
        <taxon>Bacteria</taxon>
        <taxon>Pseudomonadati</taxon>
        <taxon>Pseudomonadota</taxon>
        <taxon>Betaproteobacteria</taxon>
        <taxon>Burkholderiales</taxon>
        <taxon>Burkholderiaceae</taxon>
        <taxon>Paraburkholderia</taxon>
    </lineage>
</organism>
<evidence type="ECO:0000256" key="1">
    <source>
        <dbReference type="ARBA" id="ARBA00004141"/>
    </source>
</evidence>
<dbReference type="InterPro" id="IPR044770">
    <property type="entry name" value="MFS_spinster-like"/>
</dbReference>
<comment type="caution">
    <text evidence="8">The sequence shown here is derived from an EMBL/GenBank/DDBJ whole genome shotgun (WGS) entry which is preliminary data.</text>
</comment>
<dbReference type="Pfam" id="PF07690">
    <property type="entry name" value="MFS_1"/>
    <property type="match status" value="1"/>
</dbReference>
<evidence type="ECO:0000256" key="6">
    <source>
        <dbReference type="SAM" id="Phobius"/>
    </source>
</evidence>
<accession>A0ABX5KFA8</accession>
<comment type="subcellular location">
    <subcellularLocation>
        <location evidence="1">Membrane</location>
        <topology evidence="1">Multi-pass membrane protein</topology>
    </subcellularLocation>
</comment>
<reference evidence="8 9" key="1">
    <citation type="submission" date="2018-05" db="EMBL/GenBank/DDBJ databases">
        <title>Genomic Encyclopedia of Type Strains, Phase IV (KMG-V): Genome sequencing to study the core and pangenomes of soil and plant-associated prokaryotes.</title>
        <authorList>
            <person name="Whitman W."/>
        </authorList>
    </citation>
    <scope>NUCLEOTIDE SEQUENCE [LARGE SCALE GENOMIC DNA]</scope>
    <source>
        <strain evidence="8 9">SCZa-39</strain>
    </source>
</reference>
<dbReference type="Gene3D" id="1.20.1250.20">
    <property type="entry name" value="MFS general substrate transporter like domains"/>
    <property type="match status" value="2"/>
</dbReference>
<dbReference type="PROSITE" id="PS50850">
    <property type="entry name" value="MFS"/>
    <property type="match status" value="1"/>
</dbReference>
<feature type="transmembrane region" description="Helical" evidence="6">
    <location>
        <begin position="74"/>
        <end position="93"/>
    </location>
</feature>
<feature type="transmembrane region" description="Helical" evidence="6">
    <location>
        <begin position="357"/>
        <end position="381"/>
    </location>
</feature>
<feature type="transmembrane region" description="Helical" evidence="6">
    <location>
        <begin position="393"/>
        <end position="416"/>
    </location>
</feature>
<sequence length="463" mass="49688">MSKETSITATRDVEARSPLEPGLERGAQIADTGQAWYALGILALAYALAYIDRQLLNLIVDPIKRSLLLSDTDFSFIQGTAFVSAYLIAIPFVGRLADVANRRNVLVAAIAIWSLCTALCGMAHSYSALFWARFGVGVSEACVFPIGCSLITDYFSQRRAPRAVSVFMASQWFGAGFSLVAGGWVIASAAGLRDIIPPLATLEPWQMAFIVVGLPGVAFSLLVLATVREPARRSLLRGAADERAFSIRETFRFLWQRRGFYLRVWGAVSMQGIVVLGMPAWLPAFLIRFHGVSPAVVGYRLGAIAVICGATGVLAGPWLSRLLERRGFRETDVRVVIIGMLGMGACCVAIPFAPGAFGAFCAIGGAIFSFGIPIGLLVVILQFPTPNRLRGITAAFHTAFSQLVGYGLGPTAIAMITDKVFGNPRMVGYSIAIVCGVASLVGVVILLTLLPRYRRMLAESAVK</sequence>
<feature type="transmembrane region" description="Helical" evidence="6">
    <location>
        <begin position="207"/>
        <end position="227"/>
    </location>
</feature>
<dbReference type="InterPro" id="IPR036259">
    <property type="entry name" value="MFS_trans_sf"/>
</dbReference>
<name>A0ABX5KFA8_9BURK</name>
<evidence type="ECO:0000313" key="9">
    <source>
        <dbReference type="Proteomes" id="UP000245712"/>
    </source>
</evidence>
<dbReference type="RefSeq" id="WP_116614273.1">
    <property type="nucleotide sequence ID" value="NZ_CAJZAT010000231.1"/>
</dbReference>
<protein>
    <submittedName>
        <fullName evidence="8">Sugar phosphate permease</fullName>
    </submittedName>
</protein>
<evidence type="ECO:0000256" key="5">
    <source>
        <dbReference type="ARBA" id="ARBA00023136"/>
    </source>
</evidence>
<dbReference type="SUPFAM" id="SSF103473">
    <property type="entry name" value="MFS general substrate transporter"/>
    <property type="match status" value="1"/>
</dbReference>
<dbReference type="InterPro" id="IPR011701">
    <property type="entry name" value="MFS"/>
</dbReference>
<dbReference type="PANTHER" id="PTHR23505:SF79">
    <property type="entry name" value="PROTEIN SPINSTER"/>
    <property type="match status" value="1"/>
</dbReference>
<feature type="transmembrane region" description="Helical" evidence="6">
    <location>
        <begin position="428"/>
        <end position="450"/>
    </location>
</feature>
<evidence type="ECO:0000313" key="8">
    <source>
        <dbReference type="EMBL" id="PVX71600.1"/>
    </source>
</evidence>
<feature type="transmembrane region" description="Helical" evidence="6">
    <location>
        <begin position="163"/>
        <end position="187"/>
    </location>
</feature>
<dbReference type="PANTHER" id="PTHR23505">
    <property type="entry name" value="SPINSTER"/>
    <property type="match status" value="1"/>
</dbReference>
<dbReference type="EMBL" id="QEOB01000028">
    <property type="protein sequence ID" value="PVX71600.1"/>
    <property type="molecule type" value="Genomic_DNA"/>
</dbReference>
<evidence type="ECO:0000259" key="7">
    <source>
        <dbReference type="PROSITE" id="PS50850"/>
    </source>
</evidence>
<keyword evidence="4 6" id="KW-1133">Transmembrane helix</keyword>
<feature type="transmembrane region" description="Helical" evidence="6">
    <location>
        <begin position="35"/>
        <end position="51"/>
    </location>
</feature>
<keyword evidence="5 6" id="KW-0472">Membrane</keyword>
<keyword evidence="2" id="KW-0813">Transport</keyword>
<keyword evidence="3 6" id="KW-0812">Transmembrane</keyword>
<feature type="transmembrane region" description="Helical" evidence="6">
    <location>
        <begin position="260"/>
        <end position="281"/>
    </location>
</feature>
<feature type="transmembrane region" description="Helical" evidence="6">
    <location>
        <begin position="130"/>
        <end position="151"/>
    </location>
</feature>
<evidence type="ECO:0000256" key="4">
    <source>
        <dbReference type="ARBA" id="ARBA00022989"/>
    </source>
</evidence>
<dbReference type="Proteomes" id="UP000245712">
    <property type="component" value="Unassembled WGS sequence"/>
</dbReference>
<keyword evidence="9" id="KW-1185">Reference proteome</keyword>
<feature type="transmembrane region" description="Helical" evidence="6">
    <location>
        <begin position="105"/>
        <end position="124"/>
    </location>
</feature>
<proteinExistence type="predicted"/>
<feature type="transmembrane region" description="Helical" evidence="6">
    <location>
        <begin position="301"/>
        <end position="319"/>
    </location>
</feature>